<accession>A0A062Y201</accession>
<comment type="caution">
    <text evidence="5">The sequence shown here is derived from an EMBL/GenBank/DDBJ whole genome shotgun (WGS) entry which is preliminary data.</text>
</comment>
<dbReference type="PANTHER" id="PTHR37423">
    <property type="entry name" value="SOLUBLE LYTIC MUREIN TRANSGLYCOSYLASE-RELATED"/>
    <property type="match status" value="1"/>
</dbReference>
<dbReference type="STRING" id="1312852.EG19_11745"/>
<dbReference type="PANTHER" id="PTHR37423:SF2">
    <property type="entry name" value="MEMBRANE-BOUND LYTIC MUREIN TRANSGLYCOSYLASE C"/>
    <property type="match status" value="1"/>
</dbReference>
<evidence type="ECO:0000259" key="4">
    <source>
        <dbReference type="Pfam" id="PF01464"/>
    </source>
</evidence>
<feature type="region of interest" description="Disordered" evidence="2">
    <location>
        <begin position="186"/>
        <end position="217"/>
    </location>
</feature>
<organism evidence="5 6">
    <name type="scientific">Thermoanaerobaculum aquaticum</name>
    <dbReference type="NCBI Taxonomy" id="1312852"/>
    <lineage>
        <taxon>Bacteria</taxon>
        <taxon>Pseudomonadati</taxon>
        <taxon>Acidobacteriota</taxon>
        <taxon>Thermoanaerobaculia</taxon>
        <taxon>Thermoanaerobaculales</taxon>
        <taxon>Thermoanaerobaculaceae</taxon>
        <taxon>Thermoanaerobaculum</taxon>
    </lineage>
</organism>
<gene>
    <name evidence="5" type="ORF">EG19_11745</name>
</gene>
<proteinExistence type="inferred from homology"/>
<dbReference type="RefSeq" id="WP_053334839.1">
    <property type="nucleotide sequence ID" value="NZ_JMFG01000008.1"/>
</dbReference>
<dbReference type="SUPFAM" id="SSF53955">
    <property type="entry name" value="Lysozyme-like"/>
    <property type="match status" value="1"/>
</dbReference>
<dbReference type="InterPro" id="IPR023346">
    <property type="entry name" value="Lysozyme-like_dom_sf"/>
</dbReference>
<dbReference type="OrthoDB" id="9815002at2"/>
<comment type="similarity">
    <text evidence="1">Belongs to the transglycosylase Slt family.</text>
</comment>
<feature type="chain" id="PRO_5001616579" description="Transglycosylase SLT domain-containing protein" evidence="3">
    <location>
        <begin position="21"/>
        <end position="228"/>
    </location>
</feature>
<dbReference type="EMBL" id="JMFG01000008">
    <property type="protein sequence ID" value="KDA54381.1"/>
    <property type="molecule type" value="Genomic_DNA"/>
</dbReference>
<keyword evidence="6" id="KW-1185">Reference proteome</keyword>
<sequence>MRTFLCAALVTVPLALPVQAGNVFLVQKPDGGVKIVNIPGPSVAFRLPDGGSRRGALWPLVEEVAKAHGLDPHLVDLVIRLESGYNPKAVSPKGAKGVMQLMPQTAALYGVSNLFDVEENLRGGVRYLRDLLERFGFDLAKALAAYNAGPKAVEKHGGVPPYAETQQYVSSILSAYRGGGATPILSGGFGRPTRSSRPVTLVQDGNRPLLTNSPRSGEAPIARRLSVY</sequence>
<dbReference type="InterPro" id="IPR008258">
    <property type="entry name" value="Transglycosylase_SLT_dom_1"/>
</dbReference>
<dbReference type="Gene3D" id="1.10.530.10">
    <property type="match status" value="1"/>
</dbReference>
<dbReference type="Pfam" id="PF01464">
    <property type="entry name" value="SLT"/>
    <property type="match status" value="1"/>
</dbReference>
<dbReference type="AlphaFoldDB" id="A0A062Y201"/>
<reference evidence="5 6" key="1">
    <citation type="submission" date="2014-04" db="EMBL/GenBank/DDBJ databases">
        <title>The Genome Sequence of Thermoanaerobaculum aquaticum MP-01, The First Cultivated Group 23 Acidobacterium.</title>
        <authorList>
            <person name="Stamps B.W."/>
            <person name="Losey N.A."/>
            <person name="Lawson P.A."/>
            <person name="Stevenson B.S."/>
        </authorList>
    </citation>
    <scope>NUCLEOTIDE SEQUENCE [LARGE SCALE GENOMIC DNA]</scope>
    <source>
        <strain evidence="5 6">MP-01</strain>
    </source>
</reference>
<name>A0A062Y201_9BACT</name>
<protein>
    <recommendedName>
        <fullName evidence="4">Transglycosylase SLT domain-containing protein</fullName>
    </recommendedName>
</protein>
<dbReference type="GO" id="GO:0000270">
    <property type="term" value="P:peptidoglycan metabolic process"/>
    <property type="evidence" value="ECO:0007669"/>
    <property type="project" value="InterPro"/>
</dbReference>
<evidence type="ECO:0000313" key="5">
    <source>
        <dbReference type="EMBL" id="KDA54381.1"/>
    </source>
</evidence>
<dbReference type="GO" id="GO:0008933">
    <property type="term" value="F:peptidoglycan lytic transglycosylase activity"/>
    <property type="evidence" value="ECO:0007669"/>
    <property type="project" value="InterPro"/>
</dbReference>
<keyword evidence="3" id="KW-0732">Signal</keyword>
<dbReference type="CDD" id="cd00254">
    <property type="entry name" value="LT-like"/>
    <property type="match status" value="1"/>
</dbReference>
<evidence type="ECO:0000256" key="1">
    <source>
        <dbReference type="ARBA" id="ARBA00007734"/>
    </source>
</evidence>
<dbReference type="GO" id="GO:0016020">
    <property type="term" value="C:membrane"/>
    <property type="evidence" value="ECO:0007669"/>
    <property type="project" value="InterPro"/>
</dbReference>
<evidence type="ECO:0000256" key="3">
    <source>
        <dbReference type="SAM" id="SignalP"/>
    </source>
</evidence>
<feature type="signal peptide" evidence="3">
    <location>
        <begin position="1"/>
        <end position="20"/>
    </location>
</feature>
<dbReference type="Proteomes" id="UP000027284">
    <property type="component" value="Unassembled WGS sequence"/>
</dbReference>
<feature type="domain" description="Transglycosylase SLT" evidence="4">
    <location>
        <begin position="61"/>
        <end position="158"/>
    </location>
</feature>
<dbReference type="InterPro" id="IPR000189">
    <property type="entry name" value="Transglyc_AS"/>
</dbReference>
<evidence type="ECO:0000256" key="2">
    <source>
        <dbReference type="SAM" id="MobiDB-lite"/>
    </source>
</evidence>
<dbReference type="PROSITE" id="PS00922">
    <property type="entry name" value="TRANSGLYCOSYLASE"/>
    <property type="match status" value="1"/>
</dbReference>
<evidence type="ECO:0000313" key="6">
    <source>
        <dbReference type="Proteomes" id="UP000027284"/>
    </source>
</evidence>